<evidence type="ECO:0000313" key="1">
    <source>
        <dbReference type="EMBL" id="KAJ8375148.1"/>
    </source>
</evidence>
<sequence>MCVHPSAPHDICTEIILKVSLVGKTAGTHGGSLSEDDSPQGASASPIIPLFLSELHSRGLSHRCPVLASGGEQEEWRLTASPGLRLRLVYGLLPVDGGYCTSAALTAQGSASISGAWVLLSWEMTIHLVEPVEKEKGAAGIHLSVNMCSESHRPQKHSKIKLPSQI</sequence>
<reference evidence="1" key="1">
    <citation type="journal article" date="2023" name="Science">
        <title>Genome structures resolve the early diversification of teleost fishes.</title>
        <authorList>
            <person name="Parey E."/>
            <person name="Louis A."/>
            <person name="Montfort J."/>
            <person name="Bouchez O."/>
            <person name="Roques C."/>
            <person name="Iampietro C."/>
            <person name="Lluch J."/>
            <person name="Castinel A."/>
            <person name="Donnadieu C."/>
            <person name="Desvignes T."/>
            <person name="Floi Bucao C."/>
            <person name="Jouanno E."/>
            <person name="Wen M."/>
            <person name="Mejri S."/>
            <person name="Dirks R."/>
            <person name="Jansen H."/>
            <person name="Henkel C."/>
            <person name="Chen W.J."/>
            <person name="Zahm M."/>
            <person name="Cabau C."/>
            <person name="Klopp C."/>
            <person name="Thompson A.W."/>
            <person name="Robinson-Rechavi M."/>
            <person name="Braasch I."/>
            <person name="Lecointre G."/>
            <person name="Bobe J."/>
            <person name="Postlethwait J.H."/>
            <person name="Berthelot C."/>
            <person name="Roest Crollius H."/>
            <person name="Guiguen Y."/>
        </authorList>
    </citation>
    <scope>NUCLEOTIDE SEQUENCE</scope>
    <source>
        <strain evidence="1">WJC10195</strain>
    </source>
</reference>
<evidence type="ECO:0000313" key="2">
    <source>
        <dbReference type="Proteomes" id="UP001152622"/>
    </source>
</evidence>
<dbReference type="AlphaFoldDB" id="A0A9Q1G524"/>
<keyword evidence="2" id="KW-1185">Reference proteome</keyword>
<dbReference type="Proteomes" id="UP001152622">
    <property type="component" value="Chromosome 2"/>
</dbReference>
<protein>
    <submittedName>
        <fullName evidence="1">Uncharacterized protein</fullName>
    </submittedName>
</protein>
<organism evidence="1 2">
    <name type="scientific">Synaphobranchus kaupii</name>
    <name type="common">Kaup's arrowtooth eel</name>
    <dbReference type="NCBI Taxonomy" id="118154"/>
    <lineage>
        <taxon>Eukaryota</taxon>
        <taxon>Metazoa</taxon>
        <taxon>Chordata</taxon>
        <taxon>Craniata</taxon>
        <taxon>Vertebrata</taxon>
        <taxon>Euteleostomi</taxon>
        <taxon>Actinopterygii</taxon>
        <taxon>Neopterygii</taxon>
        <taxon>Teleostei</taxon>
        <taxon>Anguilliformes</taxon>
        <taxon>Synaphobranchidae</taxon>
        <taxon>Synaphobranchus</taxon>
    </lineage>
</organism>
<comment type="caution">
    <text evidence="1">The sequence shown here is derived from an EMBL/GenBank/DDBJ whole genome shotgun (WGS) entry which is preliminary data.</text>
</comment>
<dbReference type="EMBL" id="JAINUF010000002">
    <property type="protein sequence ID" value="KAJ8375148.1"/>
    <property type="molecule type" value="Genomic_DNA"/>
</dbReference>
<proteinExistence type="predicted"/>
<accession>A0A9Q1G524</accession>
<name>A0A9Q1G524_SYNKA</name>
<gene>
    <name evidence="1" type="ORF">SKAU_G00057280</name>
</gene>